<dbReference type="GO" id="GO:0000976">
    <property type="term" value="F:transcription cis-regulatory region binding"/>
    <property type="evidence" value="ECO:0007669"/>
    <property type="project" value="TreeGrafter"/>
</dbReference>
<keyword evidence="7" id="KW-0805">Transcription regulation</keyword>
<dbReference type="EMBL" id="JAAAWP010000002">
    <property type="protein sequence ID" value="NDW20705.1"/>
    <property type="molecule type" value="Genomic_DNA"/>
</dbReference>
<keyword evidence="6" id="KW-0028">Amino-acid biosynthesis</keyword>
<keyword evidence="5" id="KW-0678">Repressor</keyword>
<dbReference type="GO" id="GO:0005737">
    <property type="term" value="C:cytoplasm"/>
    <property type="evidence" value="ECO:0007669"/>
    <property type="project" value="UniProtKB-SubCell"/>
</dbReference>
<evidence type="ECO:0000256" key="4">
    <source>
        <dbReference type="ARBA" id="ARBA00022490"/>
    </source>
</evidence>
<evidence type="ECO:0000259" key="12">
    <source>
        <dbReference type="PROSITE" id="PS50931"/>
    </source>
</evidence>
<dbReference type="InterPro" id="IPR036388">
    <property type="entry name" value="WH-like_DNA-bd_sf"/>
</dbReference>
<evidence type="ECO:0000313" key="14">
    <source>
        <dbReference type="Proteomes" id="UP000478837"/>
    </source>
</evidence>
<comment type="subcellular location">
    <subcellularLocation>
        <location evidence="1">Cytoplasm</location>
    </subcellularLocation>
</comment>
<evidence type="ECO:0000256" key="11">
    <source>
        <dbReference type="ARBA" id="ARBA00023167"/>
    </source>
</evidence>
<dbReference type="Gene3D" id="1.10.10.10">
    <property type="entry name" value="Winged helix-like DNA-binding domain superfamily/Winged helix DNA-binding domain"/>
    <property type="match status" value="1"/>
</dbReference>
<keyword evidence="10" id="KW-0804">Transcription</keyword>
<comment type="similarity">
    <text evidence="2">Belongs to the LysR transcriptional regulatory family.</text>
</comment>
<feature type="domain" description="HTH lysR-type" evidence="12">
    <location>
        <begin position="2"/>
        <end position="59"/>
    </location>
</feature>
<evidence type="ECO:0000313" key="13">
    <source>
        <dbReference type="EMBL" id="NDW20705.1"/>
    </source>
</evidence>
<keyword evidence="11" id="KW-0486">Methionine biosynthesis</keyword>
<evidence type="ECO:0000256" key="1">
    <source>
        <dbReference type="ARBA" id="ARBA00004496"/>
    </source>
</evidence>
<dbReference type="InterPro" id="IPR000847">
    <property type="entry name" value="LysR_HTH_N"/>
</dbReference>
<dbReference type="PROSITE" id="PS50931">
    <property type="entry name" value="HTH_LYSR"/>
    <property type="match status" value="1"/>
</dbReference>
<evidence type="ECO:0000256" key="6">
    <source>
        <dbReference type="ARBA" id="ARBA00022605"/>
    </source>
</evidence>
<sequence>MIDRQHLRIVKAIQTHGTMTEAAKSLFLTQSALSHAMKKLEHEFDVPLWQKEGRRLILTQAGESLLGLAQRILPQFEHTESQLRRFAQGKQGILRIGMECYPCFEWLLKIVAPFLKAFPDVDVDVRRAFSFGGLQALHGYDIDVLITPDPLHLDAITYTPVFSYEQVLVMHNDHELGDKAFITPRDLVKETLISYPVERSRLDIFSQFLTPANASVKSHKTIETTEIILQMVAAGRGVTALPKWLVEESKECESLIYRSLGEKGLEKTLYVGHRKQSDTLGFIDSFVAMAIEQGKQAKRTE</sequence>
<dbReference type="InterPro" id="IPR037406">
    <property type="entry name" value="MetR_PBP2"/>
</dbReference>
<keyword evidence="8" id="KW-0238">DNA-binding</keyword>
<dbReference type="Pfam" id="PF00126">
    <property type="entry name" value="HTH_1"/>
    <property type="match status" value="1"/>
</dbReference>
<evidence type="ECO:0000256" key="2">
    <source>
        <dbReference type="ARBA" id="ARBA00009437"/>
    </source>
</evidence>
<dbReference type="RefSeq" id="WP_163110319.1">
    <property type="nucleotide sequence ID" value="NZ_JAAAWP010000002.1"/>
</dbReference>
<dbReference type="InterPro" id="IPR005119">
    <property type="entry name" value="LysR_subst-bd"/>
</dbReference>
<comment type="caution">
    <text evidence="13">The sequence shown here is derived from an EMBL/GenBank/DDBJ whole genome shotgun (WGS) entry which is preliminary data.</text>
</comment>
<keyword evidence="14" id="KW-1185">Reference proteome</keyword>
<dbReference type="PRINTS" id="PR00039">
    <property type="entry name" value="HTHLYSR"/>
</dbReference>
<organism evidence="13 14">
    <name type="scientific">Alteromonas hispanica</name>
    <dbReference type="NCBI Taxonomy" id="315421"/>
    <lineage>
        <taxon>Bacteria</taxon>
        <taxon>Pseudomonadati</taxon>
        <taxon>Pseudomonadota</taxon>
        <taxon>Gammaproteobacteria</taxon>
        <taxon>Alteromonadales</taxon>
        <taxon>Alteromonadaceae</taxon>
        <taxon>Alteromonas/Salinimonas group</taxon>
        <taxon>Alteromonas</taxon>
    </lineage>
</organism>
<evidence type="ECO:0000256" key="9">
    <source>
        <dbReference type="ARBA" id="ARBA00023159"/>
    </source>
</evidence>
<dbReference type="Gene3D" id="3.40.190.10">
    <property type="entry name" value="Periplasmic binding protein-like II"/>
    <property type="match status" value="1"/>
</dbReference>
<evidence type="ECO:0000256" key="10">
    <source>
        <dbReference type="ARBA" id="ARBA00023163"/>
    </source>
</evidence>
<evidence type="ECO:0000256" key="3">
    <source>
        <dbReference type="ARBA" id="ARBA00019365"/>
    </source>
</evidence>
<keyword evidence="4" id="KW-0963">Cytoplasm</keyword>
<dbReference type="GO" id="GO:0003700">
    <property type="term" value="F:DNA-binding transcription factor activity"/>
    <property type="evidence" value="ECO:0007669"/>
    <property type="project" value="InterPro"/>
</dbReference>
<evidence type="ECO:0000256" key="8">
    <source>
        <dbReference type="ARBA" id="ARBA00023125"/>
    </source>
</evidence>
<evidence type="ECO:0000256" key="7">
    <source>
        <dbReference type="ARBA" id="ARBA00023015"/>
    </source>
</evidence>
<gene>
    <name evidence="13" type="ORF">GTW09_04105</name>
</gene>
<keyword evidence="9" id="KW-0010">Activator</keyword>
<name>A0A6L9MS27_9ALTE</name>
<dbReference type="PANTHER" id="PTHR30126:SF25">
    <property type="entry name" value="HTH-TYPE TRANSCRIPTIONAL REGULATOR METR"/>
    <property type="match status" value="1"/>
</dbReference>
<reference evidence="13 14" key="1">
    <citation type="submission" date="2020-01" db="EMBL/GenBank/DDBJ databases">
        <title>Genomes of bacteria type strains.</title>
        <authorList>
            <person name="Chen J."/>
            <person name="Zhu S."/>
            <person name="Yang J."/>
        </authorList>
    </citation>
    <scope>NUCLEOTIDE SEQUENCE [LARGE SCALE GENOMIC DNA]</scope>
    <source>
        <strain evidence="13 14">LMG 22958</strain>
    </source>
</reference>
<dbReference type="CDD" id="cd08441">
    <property type="entry name" value="PBP2_MetR"/>
    <property type="match status" value="1"/>
</dbReference>
<protein>
    <recommendedName>
        <fullName evidence="3">HTH-type transcriptional regulator MetR</fullName>
    </recommendedName>
</protein>
<dbReference type="InterPro" id="IPR036390">
    <property type="entry name" value="WH_DNA-bd_sf"/>
</dbReference>
<dbReference type="SUPFAM" id="SSF53850">
    <property type="entry name" value="Periplasmic binding protein-like II"/>
    <property type="match status" value="1"/>
</dbReference>
<dbReference type="SUPFAM" id="SSF46785">
    <property type="entry name" value="Winged helix' DNA-binding domain"/>
    <property type="match status" value="1"/>
</dbReference>
<proteinExistence type="inferred from homology"/>
<dbReference type="Pfam" id="PF03466">
    <property type="entry name" value="LysR_substrate"/>
    <property type="match status" value="1"/>
</dbReference>
<dbReference type="AlphaFoldDB" id="A0A6L9MS27"/>
<dbReference type="PANTHER" id="PTHR30126">
    <property type="entry name" value="HTH-TYPE TRANSCRIPTIONAL REGULATOR"/>
    <property type="match status" value="1"/>
</dbReference>
<evidence type="ECO:0000256" key="5">
    <source>
        <dbReference type="ARBA" id="ARBA00022491"/>
    </source>
</evidence>
<accession>A0A6L9MS27</accession>
<dbReference type="Proteomes" id="UP000478837">
    <property type="component" value="Unassembled WGS sequence"/>
</dbReference>
<dbReference type="GO" id="GO:0009086">
    <property type="term" value="P:methionine biosynthetic process"/>
    <property type="evidence" value="ECO:0007669"/>
    <property type="project" value="UniProtKB-KW"/>
</dbReference>